<dbReference type="RefSeq" id="WP_105929806.1">
    <property type="nucleotide sequence ID" value="NZ_BTGH01000005.1"/>
</dbReference>
<protein>
    <submittedName>
        <fullName evidence="1">Uncharacterized protein</fullName>
    </submittedName>
</protein>
<keyword evidence="2" id="KW-1185">Reference proteome</keyword>
<organism evidence="1 2">
    <name type="scientific">Alteromonas gracilis</name>
    <dbReference type="NCBI Taxonomy" id="1479524"/>
    <lineage>
        <taxon>Bacteria</taxon>
        <taxon>Pseudomonadati</taxon>
        <taxon>Pseudomonadota</taxon>
        <taxon>Gammaproteobacteria</taxon>
        <taxon>Alteromonadales</taxon>
        <taxon>Alteromonadaceae</taxon>
        <taxon>Alteromonas/Salinimonas group</taxon>
        <taxon>Alteromonas</taxon>
    </lineage>
</organism>
<accession>A0ABX5CRI6</accession>
<dbReference type="EMBL" id="PVNO01000005">
    <property type="protein sequence ID" value="PRO70174.1"/>
    <property type="molecule type" value="Genomic_DNA"/>
</dbReference>
<dbReference type="Proteomes" id="UP000239539">
    <property type="component" value="Unassembled WGS sequence"/>
</dbReference>
<sequence length="170" mass="19111">MFVAFGVIGLLILFLIYLVLRTQNLQKELALLRHSNKQTSSKVTYAYRNLVLVTDALEKNLTARVESDYKSRLIEQSQYQILHSLMRNFSTIVMACCEKGMSLEESLNKALLNEDVTLEDVRDMVKTLPSNARMVWAKNTADGFIAFCQTVTAPINTTKANKSAAALQES</sequence>
<proteinExistence type="predicted"/>
<evidence type="ECO:0000313" key="2">
    <source>
        <dbReference type="Proteomes" id="UP000239539"/>
    </source>
</evidence>
<evidence type="ECO:0000313" key="1">
    <source>
        <dbReference type="EMBL" id="PRO70174.1"/>
    </source>
</evidence>
<reference evidence="2" key="1">
    <citation type="journal article" date="2020" name="Int. J. Syst. Evol. Microbiol.">
        <title>Alteromonas alba sp. nov., a marine bacterium isolated from the seawater of the West Pacific Ocean.</title>
        <authorList>
            <person name="Sun C."/>
            <person name="Wu Y.-H."/>
            <person name="Xamxidin M."/>
            <person name="Cheng H."/>
            <person name="Xu X.-W."/>
        </authorList>
    </citation>
    <scope>NUCLEOTIDE SEQUENCE [LARGE SCALE GENOMIC DNA]</scope>
    <source>
        <strain evidence="2">9a2</strain>
    </source>
</reference>
<comment type="caution">
    <text evidence="1">The sequence shown here is derived from an EMBL/GenBank/DDBJ whole genome shotgun (WGS) entry which is preliminary data.</text>
</comment>
<name>A0ABX5CRI6_9ALTE</name>
<gene>
    <name evidence="1" type="ORF">C6Y39_02755</name>
</gene>